<evidence type="ECO:0000313" key="2">
    <source>
        <dbReference type="Proteomes" id="UP001177021"/>
    </source>
</evidence>
<keyword evidence="2" id="KW-1185">Reference proteome</keyword>
<name>A0ACB0LD92_TRIPR</name>
<protein>
    <submittedName>
        <fullName evidence="1">Uncharacterized protein</fullName>
    </submittedName>
</protein>
<evidence type="ECO:0000313" key="1">
    <source>
        <dbReference type="EMBL" id="CAJ2667477.1"/>
    </source>
</evidence>
<proteinExistence type="predicted"/>
<reference evidence="1" key="1">
    <citation type="submission" date="2023-10" db="EMBL/GenBank/DDBJ databases">
        <authorList>
            <person name="Rodriguez Cubillos JULIANA M."/>
            <person name="De Vega J."/>
        </authorList>
    </citation>
    <scope>NUCLEOTIDE SEQUENCE</scope>
</reference>
<organism evidence="1 2">
    <name type="scientific">Trifolium pratense</name>
    <name type="common">Red clover</name>
    <dbReference type="NCBI Taxonomy" id="57577"/>
    <lineage>
        <taxon>Eukaryota</taxon>
        <taxon>Viridiplantae</taxon>
        <taxon>Streptophyta</taxon>
        <taxon>Embryophyta</taxon>
        <taxon>Tracheophyta</taxon>
        <taxon>Spermatophyta</taxon>
        <taxon>Magnoliopsida</taxon>
        <taxon>eudicotyledons</taxon>
        <taxon>Gunneridae</taxon>
        <taxon>Pentapetalae</taxon>
        <taxon>rosids</taxon>
        <taxon>fabids</taxon>
        <taxon>Fabales</taxon>
        <taxon>Fabaceae</taxon>
        <taxon>Papilionoideae</taxon>
        <taxon>50 kb inversion clade</taxon>
        <taxon>NPAAA clade</taxon>
        <taxon>Hologalegina</taxon>
        <taxon>IRL clade</taxon>
        <taxon>Trifolieae</taxon>
        <taxon>Trifolium</taxon>
    </lineage>
</organism>
<dbReference type="EMBL" id="CASHSV030000513">
    <property type="protein sequence ID" value="CAJ2667477.1"/>
    <property type="molecule type" value="Genomic_DNA"/>
</dbReference>
<gene>
    <name evidence="1" type="ORF">MILVUS5_LOCUS32082</name>
</gene>
<accession>A0ACB0LD92</accession>
<sequence>MSASNRSVNNNMATSHAFSVKFRGNDELFCVDLSNNLTTIQALKRQIEVMYRFKYGRQIKIEKIAYYESTIDLASDNVGGYDEQPRKYEWKELKNDDDVNDMFNGVEVDPKYPRLYATLLVTN</sequence>
<comment type="caution">
    <text evidence="1">The sequence shown here is derived from an EMBL/GenBank/DDBJ whole genome shotgun (WGS) entry which is preliminary data.</text>
</comment>
<dbReference type="Proteomes" id="UP001177021">
    <property type="component" value="Unassembled WGS sequence"/>
</dbReference>